<gene>
    <name evidence="2" type="ORF">MNBD_GAMMA17-2085</name>
</gene>
<protein>
    <submittedName>
        <fullName evidence="2">FIG022606: AAA ATPase</fullName>
    </submittedName>
</protein>
<dbReference type="GO" id="GO:0016887">
    <property type="term" value="F:ATP hydrolysis activity"/>
    <property type="evidence" value="ECO:0007669"/>
    <property type="project" value="InterPro"/>
</dbReference>
<dbReference type="InterPro" id="IPR052026">
    <property type="entry name" value="ExeA_AAA_ATPase_DNA-bind"/>
</dbReference>
<reference evidence="2" key="1">
    <citation type="submission" date="2018-06" db="EMBL/GenBank/DDBJ databases">
        <authorList>
            <person name="Zhirakovskaya E."/>
        </authorList>
    </citation>
    <scope>NUCLEOTIDE SEQUENCE</scope>
</reference>
<dbReference type="EMBL" id="UOFQ01000151">
    <property type="protein sequence ID" value="VAW89743.1"/>
    <property type="molecule type" value="Genomic_DNA"/>
</dbReference>
<dbReference type="Gene3D" id="3.40.50.300">
    <property type="entry name" value="P-loop containing nucleotide triphosphate hydrolases"/>
    <property type="match status" value="1"/>
</dbReference>
<dbReference type="NCBIfam" id="TIGR03015">
    <property type="entry name" value="pepcterm_ATPase"/>
    <property type="match status" value="1"/>
</dbReference>
<dbReference type="InterPro" id="IPR017466">
    <property type="entry name" value="XrtA-assoc_ATPase-like"/>
</dbReference>
<organism evidence="2">
    <name type="scientific">hydrothermal vent metagenome</name>
    <dbReference type="NCBI Taxonomy" id="652676"/>
    <lineage>
        <taxon>unclassified sequences</taxon>
        <taxon>metagenomes</taxon>
        <taxon>ecological metagenomes</taxon>
    </lineage>
</organism>
<evidence type="ECO:0000259" key="1">
    <source>
        <dbReference type="Pfam" id="PF13401"/>
    </source>
</evidence>
<evidence type="ECO:0000313" key="2">
    <source>
        <dbReference type="EMBL" id="VAW89743.1"/>
    </source>
</evidence>
<sequence length="321" mass="36448">MYQSFYNLRSKPFQLSPDAKFFYNSRGHKRAMSYLRYGITQGEGFVVILGDIGTGKTTMVQALFDQLEDDVVATKLVTTQLEADDLLRLVVTSFGLSDDGESKASLLKKLEAFFLAKSREGKRVLLVVDEVQNIPIRSLEELRMLSNFQMDGTALLQIFLLGQQEFVKTLQADGLEQLRQRIITSHYLQALEHDEVEGYIEHRLAFAGWKGDPLFDASAYEEIYAYTLGIPRKINTLCDRLMLFGYLEEIHAFDANVVKMVTSELQGEMGATPVLQHQGAKVSQKLVEVEQRLCSLEEKVEGFEDGIKSQRSLLTRLWPSR</sequence>
<dbReference type="PANTHER" id="PTHR35894">
    <property type="entry name" value="GENERAL SECRETION PATHWAY PROTEIN A-RELATED"/>
    <property type="match status" value="1"/>
</dbReference>
<dbReference type="SUPFAM" id="SSF52540">
    <property type="entry name" value="P-loop containing nucleoside triphosphate hydrolases"/>
    <property type="match status" value="1"/>
</dbReference>
<name>A0A3B0ZNJ2_9ZZZZ</name>
<dbReference type="AlphaFoldDB" id="A0A3B0ZNJ2"/>
<dbReference type="PANTHER" id="PTHR35894:SF5">
    <property type="entry name" value="MU-LIKE PROPHAGE FLUMU DNA TRANSPOSITION PROTEIN B"/>
    <property type="match status" value="1"/>
</dbReference>
<feature type="domain" description="ORC1/DEAH AAA+ ATPase" evidence="1">
    <location>
        <begin position="41"/>
        <end position="170"/>
    </location>
</feature>
<dbReference type="InterPro" id="IPR049945">
    <property type="entry name" value="AAA_22"/>
</dbReference>
<dbReference type="InterPro" id="IPR027417">
    <property type="entry name" value="P-loop_NTPase"/>
</dbReference>
<proteinExistence type="predicted"/>
<dbReference type="Pfam" id="PF13401">
    <property type="entry name" value="AAA_22"/>
    <property type="match status" value="1"/>
</dbReference>
<accession>A0A3B0ZNJ2</accession>